<gene>
    <name evidence="6" type="ORF">MPSYJ_06440</name>
</gene>
<comment type="similarity">
    <text evidence="1">Belongs to the glycosyltransferase group 1 family. Glycosyltransferase 4 subfamily.</text>
</comment>
<proteinExistence type="inferred from homology"/>
<evidence type="ECO:0000259" key="5">
    <source>
        <dbReference type="Pfam" id="PF13439"/>
    </source>
</evidence>
<dbReference type="InterPro" id="IPR001296">
    <property type="entry name" value="Glyco_trans_1"/>
</dbReference>
<feature type="domain" description="Glycosyl transferase family 1" evidence="4">
    <location>
        <begin position="200"/>
        <end position="353"/>
    </location>
</feature>
<evidence type="ECO:0000313" key="6">
    <source>
        <dbReference type="EMBL" id="BBX67183.1"/>
    </source>
</evidence>
<dbReference type="PANTHER" id="PTHR12526:SF640">
    <property type="entry name" value="COLANIC ACID BIOSYNTHESIS GLYCOSYLTRANSFERASE WCAL-RELATED"/>
    <property type="match status" value="1"/>
</dbReference>
<evidence type="ECO:0000256" key="2">
    <source>
        <dbReference type="ARBA" id="ARBA00022676"/>
    </source>
</evidence>
<dbReference type="EMBL" id="AP022574">
    <property type="protein sequence ID" value="BBX67183.1"/>
    <property type="molecule type" value="Genomic_DNA"/>
</dbReference>
<keyword evidence="7" id="KW-1185">Reference proteome</keyword>
<protein>
    <submittedName>
        <fullName evidence="6">Glycosyl transferase</fullName>
    </submittedName>
</protein>
<dbReference type="AlphaFoldDB" id="A0A7I7M6L5"/>
<evidence type="ECO:0000313" key="7">
    <source>
        <dbReference type="Proteomes" id="UP000466514"/>
    </source>
</evidence>
<evidence type="ECO:0000259" key="4">
    <source>
        <dbReference type="Pfam" id="PF00534"/>
    </source>
</evidence>
<dbReference type="Pfam" id="PF00534">
    <property type="entry name" value="Glycos_transf_1"/>
    <property type="match status" value="1"/>
</dbReference>
<dbReference type="SUPFAM" id="SSF53756">
    <property type="entry name" value="UDP-Glycosyltransferase/glycogen phosphorylase"/>
    <property type="match status" value="1"/>
</dbReference>
<dbReference type="InterPro" id="IPR028098">
    <property type="entry name" value="Glyco_trans_4-like_N"/>
</dbReference>
<feature type="domain" description="Glycosyltransferase subfamily 4-like N-terminal" evidence="5">
    <location>
        <begin position="22"/>
        <end position="187"/>
    </location>
</feature>
<keyword evidence="3 6" id="KW-0808">Transferase</keyword>
<organism evidence="6 7">
    <name type="scientific">Mycolicibacterium psychrotolerans</name>
    <dbReference type="NCBI Taxonomy" id="216929"/>
    <lineage>
        <taxon>Bacteria</taxon>
        <taxon>Bacillati</taxon>
        <taxon>Actinomycetota</taxon>
        <taxon>Actinomycetes</taxon>
        <taxon>Mycobacteriales</taxon>
        <taxon>Mycobacteriaceae</taxon>
        <taxon>Mycolicibacterium</taxon>
    </lineage>
</organism>
<dbReference type="RefSeq" id="WP_163720374.1">
    <property type="nucleotide sequence ID" value="NZ_AP022574.1"/>
</dbReference>
<accession>A0A7I7M6L5</accession>
<evidence type="ECO:0000256" key="3">
    <source>
        <dbReference type="ARBA" id="ARBA00022679"/>
    </source>
</evidence>
<dbReference type="GO" id="GO:0016757">
    <property type="term" value="F:glycosyltransferase activity"/>
    <property type="evidence" value="ECO:0007669"/>
    <property type="project" value="UniProtKB-KW"/>
</dbReference>
<dbReference type="Gene3D" id="3.40.50.2000">
    <property type="entry name" value="Glycogen Phosphorylase B"/>
    <property type="match status" value="2"/>
</dbReference>
<dbReference type="KEGG" id="mpsc:MPSYJ_06440"/>
<sequence length="385" mass="41939">MSAPLNSVLLLCWRDTGHPQGGGSETYLQRIGAHLARSGVRVTLRTARYDGSARREVVDGVEIQRRGGPYSVYVRAGLAMVAARVGVGPLRHVRPDVVVDTQNGLPFLARLAYGRRAVVLVHHCHREQWPVAGPVKSRIGWFVESRLSPRLHRRNQYVTVSLPSARDLTELGVRADHVAVVRNGVDAAPQASLTAPRSPTPRVVVLSRLVPHKQIEDALDAVARLRPRIPELHLDVVGGGWWAQRLVDHADRLGIADAVTFHGHVDDVTKHAVLQRSWVNVLPSRKEGWGLAVVEAAQHGVPTIGYRSSGGLSDSVVDGVTGILVDDVEDLVEGLHRLLTDPVLREQLGAKAQVRSGEFSWDQSADAMRAVLDAVRAGRRTSGLV</sequence>
<keyword evidence="2" id="KW-0328">Glycosyltransferase</keyword>
<reference evidence="6 7" key="1">
    <citation type="journal article" date="2019" name="Emerg. Microbes Infect.">
        <title>Comprehensive subspecies identification of 175 nontuberculous mycobacteria species based on 7547 genomic profiles.</title>
        <authorList>
            <person name="Matsumoto Y."/>
            <person name="Kinjo T."/>
            <person name="Motooka D."/>
            <person name="Nabeya D."/>
            <person name="Jung N."/>
            <person name="Uechi K."/>
            <person name="Horii T."/>
            <person name="Iida T."/>
            <person name="Fujita J."/>
            <person name="Nakamura S."/>
        </authorList>
    </citation>
    <scope>NUCLEOTIDE SEQUENCE [LARGE SCALE GENOMIC DNA]</scope>
    <source>
        <strain evidence="6 7">JCM 13323</strain>
    </source>
</reference>
<dbReference type="Proteomes" id="UP000466514">
    <property type="component" value="Chromosome"/>
</dbReference>
<name>A0A7I7M6L5_9MYCO</name>
<evidence type="ECO:0000256" key="1">
    <source>
        <dbReference type="ARBA" id="ARBA00009481"/>
    </source>
</evidence>
<dbReference type="PANTHER" id="PTHR12526">
    <property type="entry name" value="GLYCOSYLTRANSFERASE"/>
    <property type="match status" value="1"/>
</dbReference>
<dbReference type="Pfam" id="PF13439">
    <property type="entry name" value="Glyco_transf_4"/>
    <property type="match status" value="1"/>
</dbReference>
<dbReference type="CDD" id="cd03801">
    <property type="entry name" value="GT4_PimA-like"/>
    <property type="match status" value="1"/>
</dbReference>